<dbReference type="Pfam" id="PF12013">
    <property type="entry name" value="OrsD"/>
    <property type="match status" value="1"/>
</dbReference>
<evidence type="ECO:0000256" key="1">
    <source>
        <dbReference type="SAM" id="MobiDB-lite"/>
    </source>
</evidence>
<dbReference type="InterPro" id="IPR036397">
    <property type="entry name" value="RNaseH_sf"/>
</dbReference>
<dbReference type="Gene3D" id="3.30.420.10">
    <property type="entry name" value="Ribonuclease H-like superfamily/Ribonuclease H"/>
    <property type="match status" value="2"/>
</dbReference>
<feature type="compositionally biased region" description="Low complexity" evidence="1">
    <location>
        <begin position="305"/>
        <end position="317"/>
    </location>
</feature>
<feature type="compositionally biased region" description="Basic and acidic residues" evidence="1">
    <location>
        <begin position="288"/>
        <end position="302"/>
    </location>
</feature>
<sequence length="473" mass="53473">MHLHALQRPLLGPTTAKKQLVFAKAFAHRDIEFWKRWWFSDESSIARGEGQSRGWIFCEHRQSLREWAEENEAVLPKWPPYSPDLNPIDRYLFKGSGKTGTIATETTSQPIVAGEEGGTGQQQETLILLCESLRLLVCTACKAAIRPGVSAVESHFRKQHRTTGQRLQAVLAVASSASRAVPLGDLFDVDLLSDHRLAIEAIGTYAGYSCQSCWFLSRNRNRMITHLDRPDHWIRDGDSRPGWVPVTLQALCTGRYAKYWIAESEGARRSKSPGSDSSVEAPAVDTALSDRSRLRKGAEEGRGGTTAARRGTGQGQQRIERVQFMKWAAHLQQKEKPMLHRAGLSPVSVTAEQRMWPRERREANRRLRELTQSFCRELGRCMERLDRVPDETLEWLRSIDLTKPESTPFGRKQQAATLDRYSLCWQRYLCYCARIWPLFADSLSGHTSGRRGLTTASCANMENLIGAFRPSYG</sequence>
<feature type="region of interest" description="Disordered" evidence="1">
    <location>
        <begin position="267"/>
        <end position="317"/>
    </location>
</feature>
<dbReference type="Proteomes" id="UP000717696">
    <property type="component" value="Unassembled WGS sequence"/>
</dbReference>
<dbReference type="InterPro" id="IPR022698">
    <property type="entry name" value="OrsD"/>
</dbReference>
<dbReference type="AlphaFoldDB" id="A0A9P9D5A1"/>
<proteinExistence type="predicted"/>
<dbReference type="OrthoDB" id="5106259at2759"/>
<protein>
    <submittedName>
        <fullName evidence="2">Uncharacterized protein</fullName>
    </submittedName>
</protein>
<name>A0A9P9D5A1_9HYPO</name>
<organism evidence="2 3">
    <name type="scientific">Dactylonectria estremocensis</name>
    <dbReference type="NCBI Taxonomy" id="1079267"/>
    <lineage>
        <taxon>Eukaryota</taxon>
        <taxon>Fungi</taxon>
        <taxon>Dikarya</taxon>
        <taxon>Ascomycota</taxon>
        <taxon>Pezizomycotina</taxon>
        <taxon>Sordariomycetes</taxon>
        <taxon>Hypocreomycetidae</taxon>
        <taxon>Hypocreales</taxon>
        <taxon>Nectriaceae</taxon>
        <taxon>Dactylonectria</taxon>
    </lineage>
</organism>
<comment type="caution">
    <text evidence="2">The sequence shown here is derived from an EMBL/GenBank/DDBJ whole genome shotgun (WGS) entry which is preliminary data.</text>
</comment>
<gene>
    <name evidence="2" type="ORF">B0J13DRAFT_631344</name>
</gene>
<reference evidence="2" key="1">
    <citation type="journal article" date="2021" name="Nat. Commun.">
        <title>Genetic determinants of endophytism in the Arabidopsis root mycobiome.</title>
        <authorList>
            <person name="Mesny F."/>
            <person name="Miyauchi S."/>
            <person name="Thiergart T."/>
            <person name="Pickel B."/>
            <person name="Atanasova L."/>
            <person name="Karlsson M."/>
            <person name="Huettel B."/>
            <person name="Barry K.W."/>
            <person name="Haridas S."/>
            <person name="Chen C."/>
            <person name="Bauer D."/>
            <person name="Andreopoulos W."/>
            <person name="Pangilinan J."/>
            <person name="LaButti K."/>
            <person name="Riley R."/>
            <person name="Lipzen A."/>
            <person name="Clum A."/>
            <person name="Drula E."/>
            <person name="Henrissat B."/>
            <person name="Kohler A."/>
            <person name="Grigoriev I.V."/>
            <person name="Martin F.M."/>
            <person name="Hacquard S."/>
        </authorList>
    </citation>
    <scope>NUCLEOTIDE SEQUENCE</scope>
    <source>
        <strain evidence="2">MPI-CAGE-AT-0021</strain>
    </source>
</reference>
<evidence type="ECO:0000313" key="3">
    <source>
        <dbReference type="Proteomes" id="UP000717696"/>
    </source>
</evidence>
<dbReference type="EMBL" id="JAGMUU010000048">
    <property type="protein sequence ID" value="KAH7112993.1"/>
    <property type="molecule type" value="Genomic_DNA"/>
</dbReference>
<accession>A0A9P9D5A1</accession>
<dbReference type="GO" id="GO:0003676">
    <property type="term" value="F:nucleic acid binding"/>
    <property type="evidence" value="ECO:0007669"/>
    <property type="project" value="InterPro"/>
</dbReference>
<evidence type="ECO:0000313" key="2">
    <source>
        <dbReference type="EMBL" id="KAH7112993.1"/>
    </source>
</evidence>
<keyword evidence="3" id="KW-1185">Reference proteome</keyword>